<evidence type="ECO:0000313" key="2">
    <source>
        <dbReference type="EMBL" id="SHK52369.1"/>
    </source>
</evidence>
<comment type="similarity">
    <text evidence="1">Belongs to the ComF/GntX family.</text>
</comment>
<keyword evidence="3" id="KW-1185">Reference proteome</keyword>
<keyword evidence="2" id="KW-0328">Glycosyltransferase</keyword>
<dbReference type="GO" id="GO:0016757">
    <property type="term" value="F:glycosyltransferase activity"/>
    <property type="evidence" value="ECO:0007669"/>
    <property type="project" value="UniProtKB-KW"/>
</dbReference>
<dbReference type="InterPro" id="IPR000836">
    <property type="entry name" value="PRTase_dom"/>
</dbReference>
<dbReference type="CDD" id="cd06223">
    <property type="entry name" value="PRTases_typeI"/>
    <property type="match status" value="1"/>
</dbReference>
<sequence>MKREQGINPIRLVGAWTEGYALDHHILSSTYMGEDVYGHPLFDTTRTKLGEMLFQFKYRYKHDQLDSIMEEIIPFLDEWEALKNVDVVISVPPSKTRLYQPAEELGKAVALYIGKHYYNDVLVKSSNIQSKDLSGDKASMTGVFHLAKLAKRTYNVLIVDDLYSTGKSLNECVHALRTDKMVKDIYVLTITKTNR</sequence>
<accession>A0A1M6T682</accession>
<name>A0A1M6T682_9FIRM</name>
<dbReference type="AlphaFoldDB" id="A0A1M6T682"/>
<dbReference type="RefSeq" id="WP_072851190.1">
    <property type="nucleotide sequence ID" value="NZ_FRAH01000031.1"/>
</dbReference>
<dbReference type="PANTHER" id="PTHR47505">
    <property type="entry name" value="DNA UTILIZATION PROTEIN YHGH"/>
    <property type="match status" value="1"/>
</dbReference>
<dbReference type="OrthoDB" id="9779910at2"/>
<evidence type="ECO:0000256" key="1">
    <source>
        <dbReference type="ARBA" id="ARBA00008007"/>
    </source>
</evidence>
<protein>
    <submittedName>
        <fullName evidence="2">Predicted amidophosphoribosyltransferases</fullName>
    </submittedName>
</protein>
<dbReference type="SUPFAM" id="SSF53271">
    <property type="entry name" value="PRTase-like"/>
    <property type="match status" value="1"/>
</dbReference>
<evidence type="ECO:0000313" key="3">
    <source>
        <dbReference type="Proteomes" id="UP000183975"/>
    </source>
</evidence>
<dbReference type="EMBL" id="FRAH01000031">
    <property type="protein sequence ID" value="SHK52369.1"/>
    <property type="molecule type" value="Genomic_DNA"/>
</dbReference>
<dbReference type="Gene3D" id="3.40.50.2020">
    <property type="match status" value="1"/>
</dbReference>
<proteinExistence type="inferred from homology"/>
<reference evidence="2 3" key="1">
    <citation type="submission" date="2016-11" db="EMBL/GenBank/DDBJ databases">
        <authorList>
            <person name="Jaros S."/>
            <person name="Januszkiewicz K."/>
            <person name="Wedrychowicz H."/>
        </authorList>
    </citation>
    <scope>NUCLEOTIDE SEQUENCE [LARGE SCALE GENOMIC DNA]</scope>
    <source>
        <strain evidence="2 3">DSM 14214</strain>
    </source>
</reference>
<dbReference type="PANTHER" id="PTHR47505:SF1">
    <property type="entry name" value="DNA UTILIZATION PROTEIN YHGH"/>
    <property type="match status" value="1"/>
</dbReference>
<organism evidence="2 3">
    <name type="scientific">Anaerotignum lactatifermentans DSM 14214</name>
    <dbReference type="NCBI Taxonomy" id="1121323"/>
    <lineage>
        <taxon>Bacteria</taxon>
        <taxon>Bacillati</taxon>
        <taxon>Bacillota</taxon>
        <taxon>Clostridia</taxon>
        <taxon>Lachnospirales</taxon>
        <taxon>Anaerotignaceae</taxon>
        <taxon>Anaerotignum</taxon>
    </lineage>
</organism>
<dbReference type="InterPro" id="IPR029057">
    <property type="entry name" value="PRTase-like"/>
</dbReference>
<dbReference type="Proteomes" id="UP000183975">
    <property type="component" value="Unassembled WGS sequence"/>
</dbReference>
<dbReference type="InterPro" id="IPR051910">
    <property type="entry name" value="ComF/GntX_DNA_util-trans"/>
</dbReference>
<gene>
    <name evidence="2" type="ORF">SAMN02745138_01871</name>
</gene>
<keyword evidence="2" id="KW-0808">Transferase</keyword>